<feature type="compositionally biased region" description="Low complexity" evidence="1">
    <location>
        <begin position="42"/>
        <end position="55"/>
    </location>
</feature>
<protein>
    <submittedName>
        <fullName evidence="2">Uncharacterized protein</fullName>
    </submittedName>
</protein>
<feature type="region of interest" description="Disordered" evidence="1">
    <location>
        <begin position="115"/>
        <end position="164"/>
    </location>
</feature>
<accession>A0A645J8R8</accession>
<feature type="region of interest" description="Disordered" evidence="1">
    <location>
        <begin position="1"/>
        <end position="103"/>
    </location>
</feature>
<comment type="caution">
    <text evidence="2">The sequence shown here is derived from an EMBL/GenBank/DDBJ whole genome shotgun (WGS) entry which is preliminary data.</text>
</comment>
<proteinExistence type="predicted"/>
<evidence type="ECO:0000313" key="2">
    <source>
        <dbReference type="EMBL" id="MPN59099.1"/>
    </source>
</evidence>
<dbReference type="EMBL" id="VSSQ01132708">
    <property type="protein sequence ID" value="MPN59099.1"/>
    <property type="molecule type" value="Genomic_DNA"/>
</dbReference>
<dbReference type="AlphaFoldDB" id="A0A645J8R8"/>
<organism evidence="2">
    <name type="scientific">bioreactor metagenome</name>
    <dbReference type="NCBI Taxonomy" id="1076179"/>
    <lineage>
        <taxon>unclassified sequences</taxon>
        <taxon>metagenomes</taxon>
        <taxon>ecological metagenomes</taxon>
    </lineage>
</organism>
<sequence>MASGATTPAARRPSSSHTPRQMQTPPPRMRSRTEISVPGSWTRRTSSASARSGGRARARMAADEHSGASGPSPSAREAPVRCRRSFSGSQSHRATSAAPSASKVAVASQLQRSFGIVSRHSGQRAAERIGPRQPSAKQTLLRPGPRAPAGETQGRTTHDRARRR</sequence>
<gene>
    <name evidence="2" type="ORF">SDC9_206817</name>
</gene>
<name>A0A645J8R8_9ZZZZ</name>
<evidence type="ECO:0000256" key="1">
    <source>
        <dbReference type="SAM" id="MobiDB-lite"/>
    </source>
</evidence>
<reference evidence="2" key="1">
    <citation type="submission" date="2019-08" db="EMBL/GenBank/DDBJ databases">
        <authorList>
            <person name="Kucharzyk K."/>
            <person name="Murdoch R.W."/>
            <person name="Higgins S."/>
            <person name="Loffler F."/>
        </authorList>
    </citation>
    <scope>NUCLEOTIDE SEQUENCE</scope>
</reference>
<feature type="compositionally biased region" description="Low complexity" evidence="1">
    <location>
        <begin position="94"/>
        <end position="103"/>
    </location>
</feature>